<feature type="non-terminal residue" evidence="13">
    <location>
        <position position="1"/>
    </location>
</feature>
<sequence length="122" mass="13744">MRDPAAYDEPEQFNPDRFIRDGKLDTSVRDPAVYVFGYGRSHRVCPGRYFAEDMLYIVVACVLHVFNIEPPLDEHGQPIRSEYHQTHGLISHPQDFGCVFKPRYSDASTASLISGVEGAVSL</sequence>
<dbReference type="GO" id="GO:0005506">
    <property type="term" value="F:iron ion binding"/>
    <property type="evidence" value="ECO:0007669"/>
    <property type="project" value="InterPro"/>
</dbReference>
<dbReference type="GO" id="GO:0004497">
    <property type="term" value="F:monooxygenase activity"/>
    <property type="evidence" value="ECO:0007669"/>
    <property type="project" value="UniProtKB-KW"/>
</dbReference>
<dbReference type="InterPro" id="IPR001128">
    <property type="entry name" value="Cyt_P450"/>
</dbReference>
<comment type="subcellular location">
    <subcellularLocation>
        <location evidence="2">Membrane</location>
        <topology evidence="2">Single-pass membrane protein</topology>
    </subcellularLocation>
</comment>
<evidence type="ECO:0000256" key="9">
    <source>
        <dbReference type="ARBA" id="ARBA00023004"/>
    </source>
</evidence>
<name>A0A1Y2J238_TRAC3</name>
<dbReference type="PANTHER" id="PTHR46300:SF7">
    <property type="entry name" value="P450, PUTATIVE (EUROFUNG)-RELATED"/>
    <property type="match status" value="1"/>
</dbReference>
<comment type="cofactor">
    <cofactor evidence="1 12">
        <name>heme</name>
        <dbReference type="ChEBI" id="CHEBI:30413"/>
    </cofactor>
</comment>
<keyword evidence="4 12" id="KW-0349">Heme</keyword>
<keyword evidence="14" id="KW-1185">Reference proteome</keyword>
<dbReference type="Proteomes" id="UP000193067">
    <property type="component" value="Unassembled WGS sequence"/>
</dbReference>
<evidence type="ECO:0000256" key="8">
    <source>
        <dbReference type="ARBA" id="ARBA00023002"/>
    </source>
</evidence>
<evidence type="ECO:0000256" key="7">
    <source>
        <dbReference type="ARBA" id="ARBA00022989"/>
    </source>
</evidence>
<evidence type="ECO:0000256" key="3">
    <source>
        <dbReference type="ARBA" id="ARBA00010617"/>
    </source>
</evidence>
<keyword evidence="10" id="KW-0503">Monooxygenase</keyword>
<accession>A0A1Y2J238</accession>
<keyword evidence="6 12" id="KW-0479">Metal-binding</keyword>
<reference evidence="13 14" key="1">
    <citation type="journal article" date="2015" name="Biotechnol. Biofuels">
        <title>Enhanced degradation of softwood versus hardwood by the white-rot fungus Pycnoporus coccineus.</title>
        <authorList>
            <person name="Couturier M."/>
            <person name="Navarro D."/>
            <person name="Chevret D."/>
            <person name="Henrissat B."/>
            <person name="Piumi F."/>
            <person name="Ruiz-Duenas F.J."/>
            <person name="Martinez A.T."/>
            <person name="Grigoriev I.V."/>
            <person name="Riley R."/>
            <person name="Lipzen A."/>
            <person name="Berrin J.G."/>
            <person name="Master E.R."/>
            <person name="Rosso M.N."/>
        </authorList>
    </citation>
    <scope>NUCLEOTIDE SEQUENCE [LARGE SCALE GENOMIC DNA]</scope>
    <source>
        <strain evidence="13 14">BRFM310</strain>
    </source>
</reference>
<evidence type="ECO:0000313" key="14">
    <source>
        <dbReference type="Proteomes" id="UP000193067"/>
    </source>
</evidence>
<evidence type="ECO:0000313" key="13">
    <source>
        <dbReference type="EMBL" id="OSD07377.1"/>
    </source>
</evidence>
<evidence type="ECO:0000256" key="5">
    <source>
        <dbReference type="ARBA" id="ARBA00022692"/>
    </source>
</evidence>
<dbReference type="AlphaFoldDB" id="A0A1Y2J238"/>
<dbReference type="InterPro" id="IPR002403">
    <property type="entry name" value="Cyt_P450_E_grp-IV"/>
</dbReference>
<proteinExistence type="inferred from homology"/>
<dbReference type="OrthoDB" id="3934656at2759"/>
<dbReference type="GO" id="GO:0016020">
    <property type="term" value="C:membrane"/>
    <property type="evidence" value="ECO:0007669"/>
    <property type="project" value="UniProtKB-SubCell"/>
</dbReference>
<dbReference type="Pfam" id="PF00067">
    <property type="entry name" value="p450"/>
    <property type="match status" value="1"/>
</dbReference>
<keyword evidence="11" id="KW-0472">Membrane</keyword>
<evidence type="ECO:0000256" key="2">
    <source>
        <dbReference type="ARBA" id="ARBA00004167"/>
    </source>
</evidence>
<dbReference type="InterPro" id="IPR036396">
    <property type="entry name" value="Cyt_P450_sf"/>
</dbReference>
<evidence type="ECO:0000256" key="4">
    <source>
        <dbReference type="ARBA" id="ARBA00022617"/>
    </source>
</evidence>
<keyword evidence="8" id="KW-0560">Oxidoreductase</keyword>
<dbReference type="PANTHER" id="PTHR46300">
    <property type="entry name" value="P450, PUTATIVE (EUROFUNG)-RELATED-RELATED"/>
    <property type="match status" value="1"/>
</dbReference>
<dbReference type="STRING" id="1353009.A0A1Y2J238"/>
<organism evidence="13 14">
    <name type="scientific">Trametes coccinea (strain BRFM310)</name>
    <name type="common">Pycnoporus coccineus</name>
    <dbReference type="NCBI Taxonomy" id="1353009"/>
    <lineage>
        <taxon>Eukaryota</taxon>
        <taxon>Fungi</taxon>
        <taxon>Dikarya</taxon>
        <taxon>Basidiomycota</taxon>
        <taxon>Agaricomycotina</taxon>
        <taxon>Agaricomycetes</taxon>
        <taxon>Polyporales</taxon>
        <taxon>Polyporaceae</taxon>
        <taxon>Trametes</taxon>
    </lineage>
</organism>
<evidence type="ECO:0000256" key="6">
    <source>
        <dbReference type="ARBA" id="ARBA00022723"/>
    </source>
</evidence>
<dbReference type="PRINTS" id="PR00465">
    <property type="entry name" value="EP450IV"/>
</dbReference>
<evidence type="ECO:0000256" key="1">
    <source>
        <dbReference type="ARBA" id="ARBA00001971"/>
    </source>
</evidence>
<keyword evidence="5" id="KW-0812">Transmembrane</keyword>
<dbReference type="EMBL" id="KZ084088">
    <property type="protein sequence ID" value="OSD07377.1"/>
    <property type="molecule type" value="Genomic_DNA"/>
</dbReference>
<feature type="binding site" description="axial binding residue" evidence="12">
    <location>
        <position position="45"/>
    </location>
    <ligand>
        <name>heme</name>
        <dbReference type="ChEBI" id="CHEBI:30413"/>
    </ligand>
    <ligandPart>
        <name>Fe</name>
        <dbReference type="ChEBI" id="CHEBI:18248"/>
    </ligandPart>
</feature>
<gene>
    <name evidence="13" type="ORF">PYCCODRAFT_1430632</name>
</gene>
<evidence type="ECO:0000256" key="12">
    <source>
        <dbReference type="PIRSR" id="PIRSR602403-1"/>
    </source>
</evidence>
<evidence type="ECO:0000256" key="11">
    <source>
        <dbReference type="ARBA" id="ARBA00023136"/>
    </source>
</evidence>
<keyword evidence="7" id="KW-1133">Transmembrane helix</keyword>
<protein>
    <submittedName>
        <fullName evidence="13">Cytochrome P450</fullName>
    </submittedName>
</protein>
<comment type="similarity">
    <text evidence="3">Belongs to the cytochrome P450 family.</text>
</comment>
<dbReference type="InterPro" id="IPR050364">
    <property type="entry name" value="Cytochrome_P450_fung"/>
</dbReference>
<keyword evidence="9 12" id="KW-0408">Iron</keyword>
<dbReference type="GO" id="GO:0020037">
    <property type="term" value="F:heme binding"/>
    <property type="evidence" value="ECO:0007669"/>
    <property type="project" value="InterPro"/>
</dbReference>
<evidence type="ECO:0000256" key="10">
    <source>
        <dbReference type="ARBA" id="ARBA00023033"/>
    </source>
</evidence>
<dbReference type="Gene3D" id="1.10.630.10">
    <property type="entry name" value="Cytochrome P450"/>
    <property type="match status" value="1"/>
</dbReference>
<dbReference type="GO" id="GO:0016705">
    <property type="term" value="F:oxidoreductase activity, acting on paired donors, with incorporation or reduction of molecular oxygen"/>
    <property type="evidence" value="ECO:0007669"/>
    <property type="project" value="InterPro"/>
</dbReference>
<dbReference type="SUPFAM" id="SSF48264">
    <property type="entry name" value="Cytochrome P450"/>
    <property type="match status" value="1"/>
</dbReference>